<feature type="signal peptide" evidence="8">
    <location>
        <begin position="1"/>
        <end position="24"/>
    </location>
</feature>
<proteinExistence type="inferred from homology"/>
<evidence type="ECO:0000256" key="4">
    <source>
        <dbReference type="ARBA" id="ARBA00022833"/>
    </source>
</evidence>
<evidence type="ECO:0000256" key="5">
    <source>
        <dbReference type="ARBA" id="ARBA00023239"/>
    </source>
</evidence>
<evidence type="ECO:0000313" key="10">
    <source>
        <dbReference type="EMBL" id="CAC9976581.1"/>
    </source>
</evidence>
<dbReference type="GO" id="GO:0004089">
    <property type="term" value="F:carbonate dehydratase activity"/>
    <property type="evidence" value="ECO:0007669"/>
    <property type="project" value="UniProtKB-EC"/>
</dbReference>
<dbReference type="InterPro" id="IPR001148">
    <property type="entry name" value="CA_dom"/>
</dbReference>
<evidence type="ECO:0000313" key="11">
    <source>
        <dbReference type="Proteomes" id="UP000533639"/>
    </source>
</evidence>
<comment type="similarity">
    <text evidence="1">Belongs to the alpha-carbonic anhydrase family.</text>
</comment>
<dbReference type="PANTHER" id="PTHR18952">
    <property type="entry name" value="CARBONIC ANHYDRASE"/>
    <property type="match status" value="1"/>
</dbReference>
<keyword evidence="4" id="KW-0862">Zinc</keyword>
<dbReference type="InterPro" id="IPR023561">
    <property type="entry name" value="Carbonic_anhydrase_a-class"/>
</dbReference>
<dbReference type="SUPFAM" id="SSF51069">
    <property type="entry name" value="Carbonic anhydrase"/>
    <property type="match status" value="1"/>
</dbReference>
<evidence type="ECO:0000259" key="9">
    <source>
        <dbReference type="PROSITE" id="PS51144"/>
    </source>
</evidence>
<evidence type="ECO:0000256" key="2">
    <source>
        <dbReference type="ARBA" id="ARBA00012925"/>
    </source>
</evidence>
<dbReference type="EC" id="4.2.1.1" evidence="2"/>
<dbReference type="Pfam" id="PF00194">
    <property type="entry name" value="Carb_anhydrase"/>
    <property type="match status" value="1"/>
</dbReference>
<dbReference type="PANTHER" id="PTHR18952:SF265">
    <property type="entry name" value="CARBONIC ANHYDRASE"/>
    <property type="match status" value="1"/>
</dbReference>
<dbReference type="InterPro" id="IPR041891">
    <property type="entry name" value="Alpha_CA_prokaryot-like"/>
</dbReference>
<keyword evidence="5 10" id="KW-0456">Lyase</keyword>
<keyword evidence="3" id="KW-0479">Metal-binding</keyword>
<evidence type="ECO:0000256" key="7">
    <source>
        <dbReference type="SAM" id="MobiDB-lite"/>
    </source>
</evidence>
<gene>
    <name evidence="10" type="primary">cah</name>
    <name evidence="10" type="ORF">FLAPXU55_04309</name>
</gene>
<evidence type="ECO:0000256" key="6">
    <source>
        <dbReference type="ARBA" id="ARBA00048348"/>
    </source>
</evidence>
<comment type="catalytic activity">
    <reaction evidence="6">
        <text>hydrogencarbonate + H(+) = CO2 + H2O</text>
        <dbReference type="Rhea" id="RHEA:10748"/>
        <dbReference type="ChEBI" id="CHEBI:15377"/>
        <dbReference type="ChEBI" id="CHEBI:15378"/>
        <dbReference type="ChEBI" id="CHEBI:16526"/>
        <dbReference type="ChEBI" id="CHEBI:17544"/>
        <dbReference type="EC" id="4.2.1.1"/>
    </reaction>
</comment>
<organism evidence="10 11">
    <name type="scientific">Flavobacterium panici</name>
    <dbReference type="NCBI Taxonomy" id="2654843"/>
    <lineage>
        <taxon>Bacteria</taxon>
        <taxon>Pseudomonadati</taxon>
        <taxon>Bacteroidota</taxon>
        <taxon>Flavobacteriia</taxon>
        <taxon>Flavobacteriales</taxon>
        <taxon>Flavobacteriaceae</taxon>
        <taxon>Flavobacterium</taxon>
    </lineage>
</organism>
<dbReference type="Proteomes" id="UP000533639">
    <property type="component" value="Unassembled WGS sequence"/>
</dbReference>
<evidence type="ECO:0000256" key="3">
    <source>
        <dbReference type="ARBA" id="ARBA00022723"/>
    </source>
</evidence>
<accession>A0A9N8J585</accession>
<keyword evidence="8" id="KW-0732">Signal</keyword>
<protein>
    <recommendedName>
        <fullName evidence="2">carbonic anhydrase</fullName>
        <ecNumber evidence="2">4.2.1.1</ecNumber>
    </recommendedName>
</protein>
<reference evidence="10 11" key="1">
    <citation type="submission" date="2020-06" db="EMBL/GenBank/DDBJ databases">
        <authorList>
            <person name="Criscuolo A."/>
        </authorList>
    </citation>
    <scope>NUCLEOTIDE SEQUENCE [LARGE SCALE GENOMIC DNA]</scope>
    <source>
        <strain evidence="10">PXU-55</strain>
    </source>
</reference>
<feature type="chain" id="PRO_5040473567" description="carbonic anhydrase" evidence="8">
    <location>
        <begin position="25"/>
        <end position="269"/>
    </location>
</feature>
<dbReference type="GO" id="GO:0008270">
    <property type="term" value="F:zinc ion binding"/>
    <property type="evidence" value="ECO:0007669"/>
    <property type="project" value="InterPro"/>
</dbReference>
<dbReference type="EMBL" id="CAIJDE010000063">
    <property type="protein sequence ID" value="CAC9976581.1"/>
    <property type="molecule type" value="Genomic_DNA"/>
</dbReference>
<dbReference type="PROSITE" id="PS51257">
    <property type="entry name" value="PROKAR_LIPOPROTEIN"/>
    <property type="match status" value="1"/>
</dbReference>
<dbReference type="SMART" id="SM01057">
    <property type="entry name" value="Carb_anhydrase"/>
    <property type="match status" value="1"/>
</dbReference>
<dbReference type="InterPro" id="IPR036398">
    <property type="entry name" value="CA_dom_sf"/>
</dbReference>
<evidence type="ECO:0000256" key="1">
    <source>
        <dbReference type="ARBA" id="ARBA00010718"/>
    </source>
</evidence>
<feature type="region of interest" description="Disordered" evidence="7">
    <location>
        <begin position="24"/>
        <end position="56"/>
    </location>
</feature>
<dbReference type="AlphaFoldDB" id="A0A9N8J585"/>
<feature type="domain" description="Alpha-carbonic anhydrase" evidence="9">
    <location>
        <begin position="45"/>
        <end position="269"/>
    </location>
</feature>
<dbReference type="CDD" id="cd03124">
    <property type="entry name" value="alpha_CA_prokaryotic_like"/>
    <property type="match status" value="1"/>
</dbReference>
<evidence type="ECO:0000256" key="8">
    <source>
        <dbReference type="SAM" id="SignalP"/>
    </source>
</evidence>
<comment type="caution">
    <text evidence="10">The sequence shown here is derived from an EMBL/GenBank/DDBJ whole genome shotgun (WGS) entry which is preliminary data.</text>
</comment>
<dbReference type="RefSeq" id="WP_180861228.1">
    <property type="nucleotide sequence ID" value="NZ_CAIJDE010000063.1"/>
</dbReference>
<sequence>MKKGIKIFAVIAALVLATACNNKSKETEQSVTSSDSTKTEEHHKKHWEYEGEAGPDHWSEIDQNDCGGKTQSPIDIVETEKDKTIKPIDFHYNQKTKIHDVVNNGHTIQFDFEPGDYIVINGDQYELKQFHFHESAEHTIKGVRYPLEIHMVHKNKDGKFAVVSIMAQEDKKSNETFEFLDKYLPKKANDTVKVNNDFNINKVLPQNRSFYTYTGSLTTPPCTESVQWFIFKTPIEVSIKMITDLKKIMPLNNFRNVQELNGRKIKESI</sequence>
<name>A0A9N8J585_9FLAO</name>
<dbReference type="Gene3D" id="3.10.200.10">
    <property type="entry name" value="Alpha carbonic anhydrase"/>
    <property type="match status" value="1"/>
</dbReference>
<dbReference type="PROSITE" id="PS51144">
    <property type="entry name" value="ALPHA_CA_2"/>
    <property type="match status" value="1"/>
</dbReference>
<keyword evidence="11" id="KW-1185">Reference proteome</keyword>